<comment type="caution">
    <text evidence="2">The sequence shown here is derived from an EMBL/GenBank/DDBJ whole genome shotgun (WGS) entry which is preliminary data.</text>
</comment>
<sequence>MALSDRITHRAASRRWDNKQQAQQDLLSPHLHRAHLNLDLDLDRAYPSDRKYSRRPSAVAKDATRSRSNFRLTRTLKDAFEATSRTVAMDANDGTGSVPPATTSDRTPSPKHRHQRSYTLPSPYAEVTSPPPAEILETYQRINDADDLADLVSEDDQDFDNGISRKSSGERRRRDSPGSLHNRRTRDESLDPGFSYLDDATDDYVRGKLSTYKRDEERLSRVTTSQSPVFSRARVGSKAEGLQRRESDPPAEDAGQDLGGDDGVHGLNVPKTWGNKSRNHRQWLTSITGDTPRADTSGRSTERERRARIESRSRSPRLTDKSPLRLDRKTSQELASKLERSRLGAPPADGLHNSARSRSRSLGRNGLNSDTIPNTPITIYKSIGRDPSHKQRSDSRELLRKLARTESPPQQQSTPAQQKTEQTPLPQKTPVVIGAWVDTPMAVRNTGNNGEDDTKEIDSPTKTAPKSGAVPPMKDSQPAVTGNLSKEKQVDKTTTKLDTQEAASKSNVLTEKSANIDSKKQPKPELVKPKLPKSALETFIEDARSNGNPLSLGDDTIASLEGLMDITDDKSPSRFAKMKEKELEKELNAVKEDTVSNQGSDKYTNSLDRLGSKLQSIIHSIQDARSGLTVIERAIVSGNGKAIHAEEERCETCGKAQHDHGDGRVYLAIPIPCLWKRDNKSQRLRPTYLGWATAMFGLWYILESIMCDVYCHPTIAEVCDGYCLQPDAPQFPFVLPTMLWRWSHLSSLLTPIITIIVAFGRLMAQLLGLWDGYADDGQFSDIQWSSSSSSYQNDISIGSSEPLGVRNGFFGLWSVGGQKQSTSSVVVPAFTSTASTSIPTILQNIIQDSHGDVNGGSIYDDEIVEPES</sequence>
<feature type="compositionally biased region" description="Basic and acidic residues" evidence="1">
    <location>
        <begin position="517"/>
        <end position="528"/>
    </location>
</feature>
<protein>
    <submittedName>
        <fullName evidence="2">Uncharacterized protein</fullName>
    </submittedName>
</protein>
<proteinExistence type="predicted"/>
<feature type="region of interest" description="Disordered" evidence="1">
    <location>
        <begin position="151"/>
        <end position="195"/>
    </location>
</feature>
<feature type="region of interest" description="Disordered" evidence="1">
    <location>
        <begin position="83"/>
        <end position="130"/>
    </location>
</feature>
<dbReference type="AlphaFoldDB" id="A0A6V8HCU4"/>
<evidence type="ECO:0000313" key="3">
    <source>
        <dbReference type="Proteomes" id="UP000053095"/>
    </source>
</evidence>
<accession>A0A6V8HCU4</accession>
<feature type="region of interest" description="Disordered" evidence="1">
    <location>
        <begin position="215"/>
        <end position="428"/>
    </location>
</feature>
<reference evidence="3" key="1">
    <citation type="journal article" date="2015" name="Genome Announc.">
        <title>Draft genome sequence of Talaromyces cellulolyticus strain Y-94, a source of lignocellulosic biomass-degrading enzymes.</title>
        <authorList>
            <person name="Fujii T."/>
            <person name="Koike H."/>
            <person name="Sawayama S."/>
            <person name="Yano S."/>
            <person name="Inoue H."/>
        </authorList>
    </citation>
    <scope>NUCLEOTIDE SEQUENCE [LARGE SCALE GENOMIC DNA]</scope>
    <source>
        <strain evidence="3">Y-94</strain>
    </source>
</reference>
<evidence type="ECO:0000313" key="2">
    <source>
        <dbReference type="EMBL" id="GAM39300.1"/>
    </source>
</evidence>
<evidence type="ECO:0000256" key="1">
    <source>
        <dbReference type="SAM" id="MobiDB-lite"/>
    </source>
</evidence>
<feature type="region of interest" description="Disordered" evidence="1">
    <location>
        <begin position="442"/>
        <end position="530"/>
    </location>
</feature>
<feature type="compositionally biased region" description="Basic and acidic residues" evidence="1">
    <location>
        <begin position="300"/>
        <end position="342"/>
    </location>
</feature>
<feature type="compositionally biased region" description="Basic and acidic residues" evidence="1">
    <location>
        <begin position="485"/>
        <end position="499"/>
    </location>
</feature>
<keyword evidence="3" id="KW-1185">Reference proteome</keyword>
<dbReference type="EMBL" id="DF933830">
    <property type="protein sequence ID" value="GAM39300.1"/>
    <property type="molecule type" value="Genomic_DNA"/>
</dbReference>
<feature type="compositionally biased region" description="Basic and acidic residues" evidence="1">
    <location>
        <begin position="167"/>
        <end position="176"/>
    </location>
</feature>
<name>A0A6V8HCU4_TALPI</name>
<dbReference type="Proteomes" id="UP000053095">
    <property type="component" value="Unassembled WGS sequence"/>
</dbReference>
<feature type="region of interest" description="Disordered" evidence="1">
    <location>
        <begin position="1"/>
        <end position="23"/>
    </location>
</feature>
<gene>
    <name evidence="2" type="ORF">TCE0_034r10740</name>
</gene>
<feature type="compositionally biased region" description="Basic and acidic residues" evidence="1">
    <location>
        <begin position="383"/>
        <end position="404"/>
    </location>
</feature>
<feature type="compositionally biased region" description="Polar residues" evidence="1">
    <location>
        <begin position="501"/>
        <end position="516"/>
    </location>
</feature>
<feature type="compositionally biased region" description="Low complexity" evidence="1">
    <location>
        <begin position="405"/>
        <end position="422"/>
    </location>
</feature>
<organism evidence="2 3">
    <name type="scientific">Talaromyces pinophilus</name>
    <name type="common">Penicillium pinophilum</name>
    <dbReference type="NCBI Taxonomy" id="128442"/>
    <lineage>
        <taxon>Eukaryota</taxon>
        <taxon>Fungi</taxon>
        <taxon>Dikarya</taxon>
        <taxon>Ascomycota</taxon>
        <taxon>Pezizomycotina</taxon>
        <taxon>Eurotiomycetes</taxon>
        <taxon>Eurotiomycetidae</taxon>
        <taxon>Eurotiales</taxon>
        <taxon>Trichocomaceae</taxon>
        <taxon>Talaromyces</taxon>
        <taxon>Talaromyces sect. Talaromyces</taxon>
    </lineage>
</organism>